<dbReference type="AlphaFoldDB" id="A0A7M2RH40"/>
<dbReference type="GO" id="GO:0000166">
    <property type="term" value="F:nucleotide binding"/>
    <property type="evidence" value="ECO:0007669"/>
    <property type="project" value="UniProtKB-KW"/>
</dbReference>
<dbReference type="Proteomes" id="UP000593601">
    <property type="component" value="Chromosome"/>
</dbReference>
<keyword evidence="2" id="KW-0378">Hydrolase</keyword>
<evidence type="ECO:0000256" key="2">
    <source>
        <dbReference type="ARBA" id="ARBA00022801"/>
    </source>
</evidence>
<dbReference type="Pfam" id="PF07683">
    <property type="entry name" value="CobW_C"/>
    <property type="match status" value="1"/>
</dbReference>
<evidence type="ECO:0000259" key="7">
    <source>
        <dbReference type="Pfam" id="PF07683"/>
    </source>
</evidence>
<dbReference type="CDD" id="cd03112">
    <property type="entry name" value="CobW-like"/>
    <property type="match status" value="1"/>
</dbReference>
<keyword evidence="9" id="KW-1185">Reference proteome</keyword>
<feature type="domain" description="CobW/HypB/UreG nucleotide-binding" evidence="6">
    <location>
        <begin position="6"/>
        <end position="181"/>
    </location>
</feature>
<dbReference type="InterPro" id="IPR011629">
    <property type="entry name" value="CobW-like_C"/>
</dbReference>
<evidence type="ECO:0000259" key="6">
    <source>
        <dbReference type="Pfam" id="PF02492"/>
    </source>
</evidence>
<reference evidence="8 9" key="1">
    <citation type="submission" date="2020-10" db="EMBL/GenBank/DDBJ databases">
        <title>Blautia liquoris sp.nov., isolated from the mud in a fermentation cellar used for the production of Chinese strong-flavoured liquor.</title>
        <authorList>
            <person name="Lu L."/>
        </authorList>
    </citation>
    <scope>NUCLEOTIDE SEQUENCE [LARGE SCALE GENOMIC DNA]</scope>
    <source>
        <strain evidence="8 9">LZLJ-3</strain>
    </source>
</reference>
<keyword evidence="3" id="KW-0143">Chaperone</keyword>
<name>A0A7M2RH40_9FIRM</name>
<dbReference type="RefSeq" id="WP_193735644.1">
    <property type="nucleotide sequence ID" value="NZ_CP063304.1"/>
</dbReference>
<organism evidence="8 9">
    <name type="scientific">Blautia liquoris</name>
    <dbReference type="NCBI Taxonomy" id="2779518"/>
    <lineage>
        <taxon>Bacteria</taxon>
        <taxon>Bacillati</taxon>
        <taxon>Bacillota</taxon>
        <taxon>Clostridia</taxon>
        <taxon>Lachnospirales</taxon>
        <taxon>Lachnospiraceae</taxon>
        <taxon>Blautia</taxon>
    </lineage>
</organism>
<evidence type="ECO:0000256" key="3">
    <source>
        <dbReference type="ARBA" id="ARBA00023186"/>
    </source>
</evidence>
<dbReference type="Pfam" id="PF02492">
    <property type="entry name" value="cobW"/>
    <property type="match status" value="1"/>
</dbReference>
<dbReference type="InterPro" id="IPR051316">
    <property type="entry name" value="Zinc-reg_GTPase_activator"/>
</dbReference>
<comment type="catalytic activity">
    <reaction evidence="5">
        <text>GTP + H2O = GDP + phosphate + H(+)</text>
        <dbReference type="Rhea" id="RHEA:19669"/>
        <dbReference type="ChEBI" id="CHEBI:15377"/>
        <dbReference type="ChEBI" id="CHEBI:15378"/>
        <dbReference type="ChEBI" id="CHEBI:37565"/>
        <dbReference type="ChEBI" id="CHEBI:43474"/>
        <dbReference type="ChEBI" id="CHEBI:58189"/>
    </reaction>
    <physiologicalReaction direction="left-to-right" evidence="5">
        <dbReference type="Rhea" id="RHEA:19670"/>
    </physiologicalReaction>
</comment>
<evidence type="ECO:0000256" key="1">
    <source>
        <dbReference type="ARBA" id="ARBA00022741"/>
    </source>
</evidence>
<dbReference type="SUPFAM" id="SSF52540">
    <property type="entry name" value="P-loop containing nucleoside triphosphate hydrolases"/>
    <property type="match status" value="1"/>
</dbReference>
<protein>
    <submittedName>
        <fullName evidence="8">GTP-binding protein</fullName>
    </submittedName>
</protein>
<gene>
    <name evidence="8" type="ORF">INP51_15515</name>
</gene>
<comment type="similarity">
    <text evidence="4">Belongs to the SIMIBI class G3E GTPase family. ZNG1 subfamily.</text>
</comment>
<dbReference type="KEGG" id="bliq:INP51_15515"/>
<dbReference type="GO" id="GO:0016787">
    <property type="term" value="F:hydrolase activity"/>
    <property type="evidence" value="ECO:0007669"/>
    <property type="project" value="UniProtKB-KW"/>
</dbReference>
<feature type="domain" description="CobW C-terminal" evidence="7">
    <location>
        <begin position="259"/>
        <end position="338"/>
    </location>
</feature>
<dbReference type="InterPro" id="IPR027417">
    <property type="entry name" value="P-loop_NTPase"/>
</dbReference>
<dbReference type="GO" id="GO:0005737">
    <property type="term" value="C:cytoplasm"/>
    <property type="evidence" value="ECO:0007669"/>
    <property type="project" value="TreeGrafter"/>
</dbReference>
<dbReference type="InterPro" id="IPR036627">
    <property type="entry name" value="CobW-likC_sf"/>
</dbReference>
<dbReference type="EMBL" id="CP063304">
    <property type="protein sequence ID" value="QOV19324.1"/>
    <property type="molecule type" value="Genomic_DNA"/>
</dbReference>
<evidence type="ECO:0000256" key="4">
    <source>
        <dbReference type="ARBA" id="ARBA00034320"/>
    </source>
</evidence>
<dbReference type="InterPro" id="IPR003495">
    <property type="entry name" value="CobW/HypB/UreG_nucleotide-bd"/>
</dbReference>
<dbReference type="Gene3D" id="3.40.50.300">
    <property type="entry name" value="P-loop containing nucleotide triphosphate hydrolases"/>
    <property type="match status" value="1"/>
</dbReference>
<sequence>MTKIDIISGFLGAGKTTLIKNLLSNALKGQQVVLIENEFGEIGIDGGFLKEAGIEIREMNSGCICCSLVGDFGTALTEVIEKYHPDRIIIEPSGVGKLSDVIHAVEGLEMDSEVALNSATTIVDVTKCKMYLRNFGEFFRNQVEAAGTIILSRTDTKKATEEKVETAVKLIRELNPDATIITTPVGELDGEKLLDTIEGVKIDLSHVEEEDHCCDHDHHDHEHHHEHCEHDHSEDGCGCHDHHHHHHDADEVFTSWGRETIKKYDKDELQTILNRLCEEDCFGTVLRAKGMVEGKDGTWIYFDMVPGETDVRDGDPEYTGRICVIGAELAEDKLQEAFGLD</sequence>
<accession>A0A7M2RH40</accession>
<evidence type="ECO:0000256" key="5">
    <source>
        <dbReference type="ARBA" id="ARBA00049117"/>
    </source>
</evidence>
<dbReference type="PANTHER" id="PTHR13748:SF62">
    <property type="entry name" value="COBW DOMAIN-CONTAINING PROTEIN"/>
    <property type="match status" value="1"/>
</dbReference>
<dbReference type="PANTHER" id="PTHR13748">
    <property type="entry name" value="COBW-RELATED"/>
    <property type="match status" value="1"/>
</dbReference>
<proteinExistence type="inferred from homology"/>
<evidence type="ECO:0000313" key="9">
    <source>
        <dbReference type="Proteomes" id="UP000593601"/>
    </source>
</evidence>
<keyword evidence="1" id="KW-0547">Nucleotide-binding</keyword>
<dbReference type="Gene3D" id="3.30.1220.10">
    <property type="entry name" value="CobW-like, C-terminal domain"/>
    <property type="match status" value="1"/>
</dbReference>
<evidence type="ECO:0000313" key="8">
    <source>
        <dbReference type="EMBL" id="QOV19324.1"/>
    </source>
</evidence>